<dbReference type="InterPro" id="IPR023213">
    <property type="entry name" value="CAT-like_dom_sf"/>
</dbReference>
<evidence type="ECO:0000256" key="1">
    <source>
        <dbReference type="ARBA" id="ARBA00001957"/>
    </source>
</evidence>
<dbReference type="GO" id="GO:0005829">
    <property type="term" value="C:cytosol"/>
    <property type="evidence" value="ECO:0007669"/>
    <property type="project" value="TreeGrafter"/>
</dbReference>
<evidence type="ECO:0000259" key="4">
    <source>
        <dbReference type="PROSITE" id="PS50075"/>
    </source>
</evidence>
<feature type="non-terminal residue" evidence="5">
    <location>
        <position position="852"/>
    </location>
</feature>
<dbReference type="RefSeq" id="WP_175364288.1">
    <property type="nucleotide sequence ID" value="NZ_JABFMR010000078.1"/>
</dbReference>
<dbReference type="InterPro" id="IPR036736">
    <property type="entry name" value="ACP-like_sf"/>
</dbReference>
<gene>
    <name evidence="5" type="ORF">HNO91_28460</name>
</gene>
<feature type="domain" description="Carrier" evidence="4">
    <location>
        <begin position="167"/>
        <end position="242"/>
    </location>
</feature>
<sequence length="852" mass="93956">PLPIGSIGELYIGGVGVARGYLKRPDLTEERFLASPFIDGDRLYRTGDRCRFLADGNIEYLGRLDHQVKLRGQRIELGEIDAELLAQSGVRDAATLLLEQRLVSFWCGDADEAAIRSALSDSLPSHMLPSFFVQLDSLPLNSNGKLDRKALAATPLPEHHSDRPHTAPRTATQSALCELFSEVLDCASVGIEDHFFQLGGHSLLATRLVSRVRERLGVSLPLAVVFERPTVAALADYLGVATADESVTVQPRPATLPLGLAQKRFWMLSRLVPGSREYHMPFALTLRGELQVRVLREAFEQVSQRHLVLRSRIVEVQGEPQLLIDDHGPALAVTAVATPDWTATCSAAQAELMAPFDLAAAAPWRAHLLQRQDSDENLLLVCLHHSATDGWAMQLLIDELTQAYAAGLDGQSPAWTPLAIDYVDFALWQQHPDTQARRNDSLDYWKNHLGQDDYQLDLPIDHPRGAEADRRARQLVVNLGAQRAESIRQFARQRGTTSYVVLASALSALLARYSGQREIRLGTPADQRDQPQSQTLLACLVNTLVIRSEVDQRAPAEQLLASLEADLRAAQAHADLPFATLVGAVAQHRDLNRTPLFQVLFSLNYGRVDSSQWPGLEVEEQALPVIDAKFEQSWEVQDDGSDMTLALEYQAALFDESTMQRWSAQWCALLDALVAAPGRTLIELFPQQQDQQQLDRWNATERHYSGPTNLHTALSQQAALSPNAPALVFEAQRLSYAELDNRAQAVARALRAADIGADDIVPVCMERSVDMVVALLGIVHAGASWLPLDPELPAGRLAFLIEDADAKVTLTQAQWLSRLPADHQTWTLDTLPQAPAFDPISVAASDLAYVLY</sequence>
<dbReference type="Gene3D" id="3.40.50.980">
    <property type="match status" value="2"/>
</dbReference>
<keyword evidence="3" id="KW-0597">Phosphoprotein</keyword>
<keyword evidence="2" id="KW-0596">Phosphopantetheine</keyword>
<dbReference type="CDD" id="cd19531">
    <property type="entry name" value="LCL_NRPS-like"/>
    <property type="match status" value="1"/>
</dbReference>
<dbReference type="PANTHER" id="PTHR45527:SF1">
    <property type="entry name" value="FATTY ACID SYNTHASE"/>
    <property type="match status" value="1"/>
</dbReference>
<dbReference type="Gene3D" id="2.30.38.10">
    <property type="entry name" value="Luciferase, Domain 3"/>
    <property type="match status" value="1"/>
</dbReference>
<dbReference type="Gene3D" id="1.10.1200.10">
    <property type="entry name" value="ACP-like"/>
    <property type="match status" value="1"/>
</dbReference>
<dbReference type="Pfam" id="PF00501">
    <property type="entry name" value="AMP-binding"/>
    <property type="match status" value="1"/>
</dbReference>
<dbReference type="InterPro" id="IPR045851">
    <property type="entry name" value="AMP-bd_C_sf"/>
</dbReference>
<dbReference type="Pfam" id="PF00668">
    <property type="entry name" value="Condensation"/>
    <property type="match status" value="1"/>
</dbReference>
<comment type="cofactor">
    <cofactor evidence="1">
        <name>pantetheine 4'-phosphate</name>
        <dbReference type="ChEBI" id="CHEBI:47942"/>
    </cofactor>
</comment>
<dbReference type="Pfam" id="PF00550">
    <property type="entry name" value="PP-binding"/>
    <property type="match status" value="1"/>
</dbReference>
<dbReference type="Gene3D" id="3.30.300.30">
    <property type="match status" value="1"/>
</dbReference>
<dbReference type="EMBL" id="JABFMR010000078">
    <property type="protein sequence ID" value="NUT90371.1"/>
    <property type="molecule type" value="Genomic_DNA"/>
</dbReference>
<dbReference type="SUPFAM" id="SSF52777">
    <property type="entry name" value="CoA-dependent acyltransferases"/>
    <property type="match status" value="2"/>
</dbReference>
<evidence type="ECO:0000256" key="2">
    <source>
        <dbReference type="ARBA" id="ARBA00022450"/>
    </source>
</evidence>
<dbReference type="InterPro" id="IPR001242">
    <property type="entry name" value="Condensation_dom"/>
</dbReference>
<reference evidence="5 6" key="1">
    <citation type="journal article" date="2020" name="Front. Plant Sci.">
        <title>Isolation of Rhizosphere Bacteria That Improve Quality and Water Stress Tolerance in Greenhouse Ornamentals.</title>
        <authorList>
            <person name="Nordstedt N.P."/>
            <person name="Jones M.L."/>
        </authorList>
    </citation>
    <scope>NUCLEOTIDE SEQUENCE [LARGE SCALE GENOMIC DNA]</scope>
    <source>
        <strain evidence="5 6">C7D2</strain>
    </source>
</reference>
<dbReference type="PROSITE" id="PS50075">
    <property type="entry name" value="CARRIER"/>
    <property type="match status" value="1"/>
</dbReference>
<dbReference type="GO" id="GO:0047527">
    <property type="term" value="F:2,3-dihydroxybenzoate-serine ligase activity"/>
    <property type="evidence" value="ECO:0007669"/>
    <property type="project" value="TreeGrafter"/>
</dbReference>
<dbReference type="SUPFAM" id="SSF56801">
    <property type="entry name" value="Acetyl-CoA synthetase-like"/>
    <property type="match status" value="2"/>
</dbReference>
<dbReference type="GO" id="GO:0009239">
    <property type="term" value="P:enterobactin biosynthetic process"/>
    <property type="evidence" value="ECO:0007669"/>
    <property type="project" value="TreeGrafter"/>
</dbReference>
<dbReference type="InterPro" id="IPR009081">
    <property type="entry name" value="PP-bd_ACP"/>
</dbReference>
<dbReference type="SMART" id="SM00823">
    <property type="entry name" value="PKS_PP"/>
    <property type="match status" value="1"/>
</dbReference>
<dbReference type="GO" id="GO:0009366">
    <property type="term" value="C:enterobactin synthetase complex"/>
    <property type="evidence" value="ECO:0007669"/>
    <property type="project" value="TreeGrafter"/>
</dbReference>
<feature type="non-terminal residue" evidence="5">
    <location>
        <position position="1"/>
    </location>
</feature>
<dbReference type="Gene3D" id="3.30.559.10">
    <property type="entry name" value="Chloramphenicol acetyltransferase-like domain"/>
    <property type="match status" value="1"/>
</dbReference>
<protein>
    <submittedName>
        <fullName evidence="5">AMP-binding protein</fullName>
    </submittedName>
</protein>
<dbReference type="Gene3D" id="3.30.559.30">
    <property type="entry name" value="Nonribosomal peptide synthetase, condensation domain"/>
    <property type="match status" value="1"/>
</dbReference>
<evidence type="ECO:0000256" key="3">
    <source>
        <dbReference type="ARBA" id="ARBA00022553"/>
    </source>
</evidence>
<dbReference type="GO" id="GO:0031177">
    <property type="term" value="F:phosphopantetheine binding"/>
    <property type="evidence" value="ECO:0007669"/>
    <property type="project" value="InterPro"/>
</dbReference>
<dbReference type="PANTHER" id="PTHR45527">
    <property type="entry name" value="NONRIBOSOMAL PEPTIDE SYNTHETASE"/>
    <property type="match status" value="1"/>
</dbReference>
<proteinExistence type="predicted"/>
<organism evidence="5 6">
    <name type="scientific">Pseudomonas corrugata</name>
    <dbReference type="NCBI Taxonomy" id="47879"/>
    <lineage>
        <taxon>Bacteria</taxon>
        <taxon>Pseudomonadati</taxon>
        <taxon>Pseudomonadota</taxon>
        <taxon>Gammaproteobacteria</taxon>
        <taxon>Pseudomonadales</taxon>
        <taxon>Pseudomonadaceae</taxon>
        <taxon>Pseudomonas</taxon>
    </lineage>
</organism>
<evidence type="ECO:0000313" key="5">
    <source>
        <dbReference type="EMBL" id="NUT90371.1"/>
    </source>
</evidence>
<dbReference type="AlphaFoldDB" id="A0A7Y6DKK3"/>
<dbReference type="PROSITE" id="PS00012">
    <property type="entry name" value="PHOSPHOPANTETHEINE"/>
    <property type="match status" value="1"/>
</dbReference>
<dbReference type="GO" id="GO:0043041">
    <property type="term" value="P:amino acid activation for nonribosomal peptide biosynthetic process"/>
    <property type="evidence" value="ECO:0007669"/>
    <property type="project" value="TreeGrafter"/>
</dbReference>
<dbReference type="GO" id="GO:0072330">
    <property type="term" value="P:monocarboxylic acid biosynthetic process"/>
    <property type="evidence" value="ECO:0007669"/>
    <property type="project" value="UniProtKB-ARBA"/>
</dbReference>
<dbReference type="Proteomes" id="UP000536720">
    <property type="component" value="Unassembled WGS sequence"/>
</dbReference>
<accession>A0A7Y6DKK3</accession>
<dbReference type="SUPFAM" id="SSF47336">
    <property type="entry name" value="ACP-like"/>
    <property type="match status" value="1"/>
</dbReference>
<dbReference type="InterPro" id="IPR006162">
    <property type="entry name" value="Ppantetheine_attach_site"/>
</dbReference>
<comment type="caution">
    <text evidence="5">The sequence shown here is derived from an EMBL/GenBank/DDBJ whole genome shotgun (WGS) entry which is preliminary data.</text>
</comment>
<dbReference type="FunFam" id="1.10.1200.10:FF:000016">
    <property type="entry name" value="Non-ribosomal peptide synthase"/>
    <property type="match status" value="1"/>
</dbReference>
<dbReference type="InterPro" id="IPR000873">
    <property type="entry name" value="AMP-dep_synth/lig_dom"/>
</dbReference>
<evidence type="ECO:0000313" key="6">
    <source>
        <dbReference type="Proteomes" id="UP000536720"/>
    </source>
</evidence>
<dbReference type="InterPro" id="IPR020806">
    <property type="entry name" value="PKS_PP-bd"/>
</dbReference>
<name>A0A7Y6DKK3_9PSED</name>